<evidence type="ECO:0000256" key="2">
    <source>
        <dbReference type="SAM" id="SignalP"/>
    </source>
</evidence>
<evidence type="ECO:0000313" key="5">
    <source>
        <dbReference type="Proteomes" id="UP000199206"/>
    </source>
</evidence>
<protein>
    <submittedName>
        <fullName evidence="4">Acetyl esterase/lipase</fullName>
    </submittedName>
</protein>
<evidence type="ECO:0000259" key="3">
    <source>
        <dbReference type="Pfam" id="PF07859"/>
    </source>
</evidence>
<dbReference type="STRING" id="1166340.SAMN05192583_2811"/>
<keyword evidence="1" id="KW-0378">Hydrolase</keyword>
<keyword evidence="2" id="KW-0732">Signal</keyword>
<feature type="signal peptide" evidence="2">
    <location>
        <begin position="1"/>
        <end position="28"/>
    </location>
</feature>
<accession>A0A1H8GLH3</accession>
<dbReference type="Gene3D" id="3.40.50.1820">
    <property type="entry name" value="alpha/beta hydrolase"/>
    <property type="match status" value="1"/>
</dbReference>
<dbReference type="PANTHER" id="PTHR48081:SF6">
    <property type="entry name" value="PEPTIDASE S9 PROLYL OLIGOPEPTIDASE CATALYTIC DOMAIN-CONTAINING PROTEIN"/>
    <property type="match status" value="1"/>
</dbReference>
<dbReference type="AlphaFoldDB" id="A0A1H8GLH3"/>
<name>A0A1H8GLH3_9SPHN</name>
<sequence>MTRSHSWMRWRLAAIALALLPIAGNALAQADATAPVQVPLWPDGAPGSQAHRGEAERVENSYIHNVHAPSLTVFPADPRHANGAAIIVVPGGGHRMLVWVNEGVGPARALNRYGVTSFVLKYRLAREPGSTYTIARDAAADLARAIRWVRAHAGDYGIDPARIGVMGFSAGGELVTQVADNPAPAPHAPTDPIDRVSARPDFQVLIYPGPLGIPAREAVGAPPAFLAAGTLDQCCATPAITLYTQLRDAGVSAELHLFADTDHAFNIGAHSERISILHWPDRLADWLSDGGWLKPRWAAAEKRVKQN</sequence>
<dbReference type="InterPro" id="IPR050300">
    <property type="entry name" value="GDXG_lipolytic_enzyme"/>
</dbReference>
<dbReference type="Proteomes" id="UP000199206">
    <property type="component" value="Unassembled WGS sequence"/>
</dbReference>
<feature type="domain" description="Alpha/beta hydrolase fold-3" evidence="3">
    <location>
        <begin position="112"/>
        <end position="209"/>
    </location>
</feature>
<evidence type="ECO:0000256" key="1">
    <source>
        <dbReference type="ARBA" id="ARBA00022801"/>
    </source>
</evidence>
<evidence type="ECO:0000313" key="4">
    <source>
        <dbReference type="EMBL" id="SEN44852.1"/>
    </source>
</evidence>
<dbReference type="PANTHER" id="PTHR48081">
    <property type="entry name" value="AB HYDROLASE SUPERFAMILY PROTEIN C4A8.06C"/>
    <property type="match status" value="1"/>
</dbReference>
<dbReference type="InterPro" id="IPR029058">
    <property type="entry name" value="AB_hydrolase_fold"/>
</dbReference>
<dbReference type="EMBL" id="FOCF01000007">
    <property type="protein sequence ID" value="SEN44852.1"/>
    <property type="molecule type" value="Genomic_DNA"/>
</dbReference>
<dbReference type="SUPFAM" id="SSF53474">
    <property type="entry name" value="alpha/beta-Hydrolases"/>
    <property type="match status" value="1"/>
</dbReference>
<gene>
    <name evidence="4" type="ORF">SAMN05192583_2811</name>
</gene>
<proteinExistence type="predicted"/>
<reference evidence="5" key="1">
    <citation type="submission" date="2016-10" db="EMBL/GenBank/DDBJ databases">
        <authorList>
            <person name="Varghese N."/>
            <person name="Submissions S."/>
        </authorList>
    </citation>
    <scope>NUCLEOTIDE SEQUENCE [LARGE SCALE GENOMIC DNA]</scope>
    <source>
        <strain evidence="5">S6-262</strain>
    </source>
</reference>
<organism evidence="4 5">
    <name type="scientific">Sphingomonas gellani</name>
    <dbReference type="NCBI Taxonomy" id="1166340"/>
    <lineage>
        <taxon>Bacteria</taxon>
        <taxon>Pseudomonadati</taxon>
        <taxon>Pseudomonadota</taxon>
        <taxon>Alphaproteobacteria</taxon>
        <taxon>Sphingomonadales</taxon>
        <taxon>Sphingomonadaceae</taxon>
        <taxon>Sphingomonas</taxon>
    </lineage>
</organism>
<dbReference type="Pfam" id="PF07859">
    <property type="entry name" value="Abhydrolase_3"/>
    <property type="match status" value="1"/>
</dbReference>
<dbReference type="RefSeq" id="WP_244501591.1">
    <property type="nucleotide sequence ID" value="NZ_FOCF01000007.1"/>
</dbReference>
<keyword evidence="5" id="KW-1185">Reference proteome</keyword>
<dbReference type="GO" id="GO:0016787">
    <property type="term" value="F:hydrolase activity"/>
    <property type="evidence" value="ECO:0007669"/>
    <property type="project" value="UniProtKB-KW"/>
</dbReference>
<feature type="chain" id="PRO_5011749148" evidence="2">
    <location>
        <begin position="29"/>
        <end position="307"/>
    </location>
</feature>
<dbReference type="InterPro" id="IPR013094">
    <property type="entry name" value="AB_hydrolase_3"/>
</dbReference>